<evidence type="ECO:0000256" key="5">
    <source>
        <dbReference type="ARBA" id="ARBA00022840"/>
    </source>
</evidence>
<evidence type="ECO:0000256" key="9">
    <source>
        <dbReference type="ARBA" id="ARBA00061644"/>
    </source>
</evidence>
<evidence type="ECO:0000256" key="6">
    <source>
        <dbReference type="ARBA" id="ARBA00022989"/>
    </source>
</evidence>
<evidence type="ECO:0000256" key="3">
    <source>
        <dbReference type="ARBA" id="ARBA00022692"/>
    </source>
</evidence>
<proteinExistence type="inferred from homology"/>
<dbReference type="GO" id="GO:0005524">
    <property type="term" value="F:ATP binding"/>
    <property type="evidence" value="ECO:0007669"/>
    <property type="project" value="UniProtKB-KW"/>
</dbReference>
<evidence type="ECO:0000259" key="13">
    <source>
        <dbReference type="PROSITE" id="PS50929"/>
    </source>
</evidence>
<dbReference type="KEGG" id="cbq:AL705_02115"/>
<keyword evidence="4" id="KW-0547">Nucleotide-binding</keyword>
<reference evidence="14 15" key="1">
    <citation type="journal article" date="2015" name="Genome Announc.">
        <title>Complete Genome Sequences for Two Strains of a Novel Fastidious, Partially Acid-Fast, Gram-Positive Corynebacterineae Bacterium, Derived from Human Clinical Samples.</title>
        <authorList>
            <person name="Nicholson A.C."/>
            <person name="Bell M."/>
            <person name="Humrighouse B.W."/>
            <person name="McQuiston J.R."/>
        </authorList>
    </citation>
    <scope>NUCLEOTIDE SEQUENCE [LARGE SCALE GENOMIC DNA]</scope>
    <source>
        <strain evidence="14 15">X1698</strain>
    </source>
</reference>
<dbReference type="Pfam" id="PF00664">
    <property type="entry name" value="ABC_membrane"/>
    <property type="match status" value="1"/>
</dbReference>
<feature type="transmembrane region" description="Helical" evidence="11">
    <location>
        <begin position="16"/>
        <end position="40"/>
    </location>
</feature>
<dbReference type="InterPro" id="IPR017871">
    <property type="entry name" value="ABC_transporter-like_CS"/>
</dbReference>
<dbReference type="GO" id="GO:0034040">
    <property type="term" value="F:ATPase-coupled lipid transmembrane transporter activity"/>
    <property type="evidence" value="ECO:0007669"/>
    <property type="project" value="TreeGrafter"/>
</dbReference>
<dbReference type="PATRIC" id="fig|1562462.4.peg.434"/>
<dbReference type="AlphaFoldDB" id="A0A0M5L3M0"/>
<keyword evidence="2" id="KW-0813">Transport</keyword>
<dbReference type="SUPFAM" id="SSF90123">
    <property type="entry name" value="ABC transporter transmembrane region"/>
    <property type="match status" value="1"/>
</dbReference>
<comment type="function">
    <text evidence="8">ABC transporter involved in fatty acid import. Transmembrane domains (TMD) form a pore in the membrane and the ATP-binding domain (NBD) is responsible for energy generation.</text>
</comment>
<accession>A0A0M5L3M0</accession>
<evidence type="ECO:0000256" key="2">
    <source>
        <dbReference type="ARBA" id="ARBA00022448"/>
    </source>
</evidence>
<evidence type="ECO:0000313" key="15">
    <source>
        <dbReference type="Proteomes" id="UP000068137"/>
    </source>
</evidence>
<name>A0A0M5L3M0_9ACTN</name>
<dbReference type="InterPro" id="IPR003439">
    <property type="entry name" value="ABC_transporter-like_ATP-bd"/>
</dbReference>
<dbReference type="CDD" id="cd07346">
    <property type="entry name" value="ABC_6TM_exporters"/>
    <property type="match status" value="1"/>
</dbReference>
<organism evidence="14 15">
    <name type="scientific">Lawsonella clevelandensis</name>
    <dbReference type="NCBI Taxonomy" id="1528099"/>
    <lineage>
        <taxon>Bacteria</taxon>
        <taxon>Bacillati</taxon>
        <taxon>Actinomycetota</taxon>
        <taxon>Actinomycetes</taxon>
        <taxon>Mycobacteriales</taxon>
        <taxon>Lawsonellaceae</taxon>
        <taxon>Lawsonella</taxon>
    </lineage>
</organism>
<gene>
    <name evidence="14" type="ORF">AL705_02115</name>
</gene>
<protein>
    <recommendedName>
        <fullName evidence="10">Fatty acid ABC transporter ATP-binding/permease protein</fullName>
    </recommendedName>
</protein>
<evidence type="ECO:0000256" key="10">
    <source>
        <dbReference type="ARBA" id="ARBA00071747"/>
    </source>
</evidence>
<evidence type="ECO:0000259" key="12">
    <source>
        <dbReference type="PROSITE" id="PS50893"/>
    </source>
</evidence>
<dbReference type="PROSITE" id="PS50929">
    <property type="entry name" value="ABC_TM1F"/>
    <property type="match status" value="1"/>
</dbReference>
<feature type="domain" description="ABC transporter" evidence="12">
    <location>
        <begin position="329"/>
        <end position="563"/>
    </location>
</feature>
<feature type="domain" description="ABC transmembrane type-1" evidence="13">
    <location>
        <begin position="18"/>
        <end position="298"/>
    </location>
</feature>
<keyword evidence="7 11" id="KW-0472">Membrane</keyword>
<dbReference type="Proteomes" id="UP000068137">
    <property type="component" value="Chromosome"/>
</dbReference>
<dbReference type="PANTHER" id="PTHR24221">
    <property type="entry name" value="ATP-BINDING CASSETTE SUB-FAMILY B"/>
    <property type="match status" value="1"/>
</dbReference>
<dbReference type="InterPro" id="IPR036640">
    <property type="entry name" value="ABC1_TM_sf"/>
</dbReference>
<dbReference type="FunFam" id="3.40.50.300:FF:000287">
    <property type="entry name" value="Multidrug ABC transporter ATP-binding protein"/>
    <property type="match status" value="1"/>
</dbReference>
<dbReference type="SMART" id="SM00382">
    <property type="entry name" value="AAA"/>
    <property type="match status" value="1"/>
</dbReference>
<dbReference type="STRING" id="1528099.AL705_02115"/>
<dbReference type="InterPro" id="IPR027417">
    <property type="entry name" value="P-loop_NTPase"/>
</dbReference>
<dbReference type="InterPro" id="IPR003593">
    <property type="entry name" value="AAA+_ATPase"/>
</dbReference>
<dbReference type="PROSITE" id="PS00211">
    <property type="entry name" value="ABC_TRANSPORTER_1"/>
    <property type="match status" value="1"/>
</dbReference>
<sequence>MIRSILWVLTPRGRRLLVGAVIGFVVYALCGTAMMLIAITTVEAVMNHQANLLQTGVILVALLVVKALSGILADKQKHLAGFDLIHQLRASVIRRLRALSFGYYTKERLGEISEIIHNDVDAMEMVVAHLWTRMIADFIVSLTLFIALVVYDWRMALLMMSTLPFAIAWLTIGVKKANHLEKQAGDRAADMTALFVEFIRGMPVLKAFTASDKLETRLGLAITDFQAASTVATKNKAFTLTIYSFLVDLAFWVVVSVGLFMTLGGWLPVLSYLIFVVIGREFYKPFTALETHWMNYVKVSDSYMRIQKVMQAPAVPQPRHPAISHGSSICFEQVTFAYEPGRNALNKVSFTVPEGTLTALVGESGSGKTTITNLLLRFWDTDEGSITVGGVDVRDMDYDDLLSRISIVMQNVQLFADTIEGNIRIGNTKASRAEVIAAAKLARIHDFITTLPDGYGTMVGENGVGLSGGQRQRIAVARAFLKDAPILIMDEVTANVDPVNETKMQQAITELARNRTVLVVAHHLTTVRSADQILVLQNGHIAERGTHDELLIHSGIYQHLWVKQPASATNSVSQQGSI</sequence>
<dbReference type="SUPFAM" id="SSF52540">
    <property type="entry name" value="P-loop containing nucleoside triphosphate hydrolases"/>
    <property type="match status" value="1"/>
</dbReference>
<keyword evidence="6 11" id="KW-1133">Transmembrane helix</keyword>
<comment type="subcellular location">
    <subcellularLocation>
        <location evidence="1">Cell membrane</location>
        <topology evidence="1">Multi-pass membrane protein</topology>
    </subcellularLocation>
</comment>
<dbReference type="InterPro" id="IPR011527">
    <property type="entry name" value="ABC1_TM_dom"/>
</dbReference>
<evidence type="ECO:0000256" key="4">
    <source>
        <dbReference type="ARBA" id="ARBA00022741"/>
    </source>
</evidence>
<dbReference type="PROSITE" id="PS50893">
    <property type="entry name" value="ABC_TRANSPORTER_2"/>
    <property type="match status" value="1"/>
</dbReference>
<feature type="transmembrane region" description="Helical" evidence="11">
    <location>
        <begin position="52"/>
        <end position="73"/>
    </location>
</feature>
<dbReference type="GO" id="GO:0005886">
    <property type="term" value="C:plasma membrane"/>
    <property type="evidence" value="ECO:0007669"/>
    <property type="project" value="UniProtKB-SubCell"/>
</dbReference>
<dbReference type="GO" id="GO:0140359">
    <property type="term" value="F:ABC-type transporter activity"/>
    <property type="evidence" value="ECO:0007669"/>
    <property type="project" value="InterPro"/>
</dbReference>
<feature type="transmembrane region" description="Helical" evidence="11">
    <location>
        <begin position="240"/>
        <end position="260"/>
    </location>
</feature>
<dbReference type="PANTHER" id="PTHR24221:SF397">
    <property type="entry name" value="ABC TRANSPORTER, ATP-BINDING TRANSMEMBRANE PROTEIN"/>
    <property type="match status" value="1"/>
</dbReference>
<dbReference type="InterPro" id="IPR039421">
    <property type="entry name" value="Type_1_exporter"/>
</dbReference>
<dbReference type="Gene3D" id="3.40.50.300">
    <property type="entry name" value="P-loop containing nucleotide triphosphate hydrolases"/>
    <property type="match status" value="1"/>
</dbReference>
<dbReference type="Pfam" id="PF00005">
    <property type="entry name" value="ABC_tran"/>
    <property type="match status" value="1"/>
</dbReference>
<comment type="similarity">
    <text evidence="9">Belongs to the ABC transporter superfamily. Lipid exporter (TC 3.A.1.106) family.</text>
</comment>
<dbReference type="GO" id="GO:0016887">
    <property type="term" value="F:ATP hydrolysis activity"/>
    <property type="evidence" value="ECO:0007669"/>
    <property type="project" value="InterPro"/>
</dbReference>
<dbReference type="Gene3D" id="1.20.1560.10">
    <property type="entry name" value="ABC transporter type 1, transmembrane domain"/>
    <property type="match status" value="1"/>
</dbReference>
<feature type="transmembrane region" description="Helical" evidence="11">
    <location>
        <begin position="156"/>
        <end position="174"/>
    </location>
</feature>
<dbReference type="OrthoDB" id="9806127at2"/>
<keyword evidence="3 11" id="KW-0812">Transmembrane</keyword>
<evidence type="ECO:0000313" key="14">
    <source>
        <dbReference type="EMBL" id="ALE18679.1"/>
    </source>
</evidence>
<feature type="transmembrane region" description="Helical" evidence="11">
    <location>
        <begin position="130"/>
        <end position="150"/>
    </location>
</feature>
<dbReference type="EMBL" id="CP012390">
    <property type="protein sequence ID" value="ALE18679.1"/>
    <property type="molecule type" value="Genomic_DNA"/>
</dbReference>
<keyword evidence="5" id="KW-0067">ATP-binding</keyword>
<evidence type="ECO:0000256" key="7">
    <source>
        <dbReference type="ARBA" id="ARBA00023136"/>
    </source>
</evidence>
<evidence type="ECO:0000256" key="8">
    <source>
        <dbReference type="ARBA" id="ARBA00055053"/>
    </source>
</evidence>
<dbReference type="RefSeq" id="WP_053961609.1">
    <property type="nucleotide sequence ID" value="NZ_CP012390.1"/>
</dbReference>
<evidence type="ECO:0000256" key="11">
    <source>
        <dbReference type="SAM" id="Phobius"/>
    </source>
</evidence>
<evidence type="ECO:0000256" key="1">
    <source>
        <dbReference type="ARBA" id="ARBA00004651"/>
    </source>
</evidence>